<name>A0A5R9KRF5_9BACT</name>
<dbReference type="InterPro" id="IPR046714">
    <property type="entry name" value="DUF6787"/>
</dbReference>
<evidence type="ECO:0000313" key="3">
    <source>
        <dbReference type="EMBL" id="TLU98698.1"/>
    </source>
</evidence>
<organism evidence="3 4">
    <name type="scientific">Dyadobacter sediminis</name>
    <dbReference type="NCBI Taxonomy" id="1493691"/>
    <lineage>
        <taxon>Bacteria</taxon>
        <taxon>Pseudomonadati</taxon>
        <taxon>Bacteroidota</taxon>
        <taxon>Cytophagia</taxon>
        <taxon>Cytophagales</taxon>
        <taxon>Spirosomataceae</taxon>
        <taxon>Dyadobacter</taxon>
    </lineage>
</organism>
<gene>
    <name evidence="3" type="ORF">FEM55_00125</name>
</gene>
<proteinExistence type="predicted"/>
<evidence type="ECO:0000256" key="1">
    <source>
        <dbReference type="SAM" id="Phobius"/>
    </source>
</evidence>
<keyword evidence="4" id="KW-1185">Reference proteome</keyword>
<protein>
    <submittedName>
        <fullName evidence="3">Prolipoprotein diacylglyceryl transferase</fullName>
    </submittedName>
</protein>
<comment type="caution">
    <text evidence="3">The sequence shown here is derived from an EMBL/GenBank/DDBJ whole genome shotgun (WGS) entry which is preliminary data.</text>
</comment>
<keyword evidence="1" id="KW-1133">Transmembrane helix</keyword>
<dbReference type="AlphaFoldDB" id="A0A5R9KRF5"/>
<keyword evidence="3" id="KW-0449">Lipoprotein</keyword>
<reference evidence="3 4" key="1">
    <citation type="submission" date="2019-05" db="EMBL/GenBank/DDBJ databases">
        <authorList>
            <person name="Qu J.-H."/>
        </authorList>
    </citation>
    <scope>NUCLEOTIDE SEQUENCE [LARGE SCALE GENOMIC DNA]</scope>
    <source>
        <strain evidence="3 4">Z12</strain>
    </source>
</reference>
<sequence>MIEKLKQRWNVKNGWDVLIILCVFACTGFSVLYAKRWIFELIGLTKQSPAWVRWAVNILIVLPLYQVILLFWGWIWRKFDFFWAFEKRMFSRIGSLFRRKSSRI</sequence>
<dbReference type="Pfam" id="PF20584">
    <property type="entry name" value="DUF6787"/>
    <property type="match status" value="1"/>
</dbReference>
<dbReference type="GO" id="GO:0016740">
    <property type="term" value="F:transferase activity"/>
    <property type="evidence" value="ECO:0007669"/>
    <property type="project" value="UniProtKB-KW"/>
</dbReference>
<keyword evidence="3" id="KW-0808">Transferase</keyword>
<feature type="transmembrane region" description="Helical" evidence="1">
    <location>
        <begin position="14"/>
        <end position="34"/>
    </location>
</feature>
<evidence type="ECO:0000313" key="4">
    <source>
        <dbReference type="Proteomes" id="UP000309788"/>
    </source>
</evidence>
<feature type="transmembrane region" description="Helical" evidence="1">
    <location>
        <begin position="54"/>
        <end position="75"/>
    </location>
</feature>
<dbReference type="OrthoDB" id="1151370at2"/>
<keyword evidence="1" id="KW-0472">Membrane</keyword>
<keyword evidence="1" id="KW-0812">Transmembrane</keyword>
<dbReference type="RefSeq" id="WP_138279302.1">
    <property type="nucleotide sequence ID" value="NZ_BMGE01000009.1"/>
</dbReference>
<dbReference type="EMBL" id="VCEI01000001">
    <property type="protein sequence ID" value="TLU98698.1"/>
    <property type="molecule type" value="Genomic_DNA"/>
</dbReference>
<dbReference type="Proteomes" id="UP000309788">
    <property type="component" value="Unassembled WGS sequence"/>
</dbReference>
<accession>A0A5R9KRF5</accession>
<evidence type="ECO:0000259" key="2">
    <source>
        <dbReference type="Pfam" id="PF20584"/>
    </source>
</evidence>
<feature type="domain" description="DUF6787" evidence="2">
    <location>
        <begin position="19"/>
        <end position="97"/>
    </location>
</feature>